<sequence length="141" mass="16489">MKEYTVCYLSALQAPPRPLAVTEKDSVVFTIEPFWLETYWRQLDLDNLTFHYDFPVKSPDACEGTVTSSEDGVHLCNNAISLNMTTPDQKDEEYEHNENYDQYDDELPEEVEIDREIFGDAEEVQVYYVVDVNRPRQLQPK</sequence>
<name>A0A3P7PWI7_CYLGO</name>
<organism evidence="1 2">
    <name type="scientific">Cylicostephanus goldi</name>
    <name type="common">Nematode worm</name>
    <dbReference type="NCBI Taxonomy" id="71465"/>
    <lineage>
        <taxon>Eukaryota</taxon>
        <taxon>Metazoa</taxon>
        <taxon>Ecdysozoa</taxon>
        <taxon>Nematoda</taxon>
        <taxon>Chromadorea</taxon>
        <taxon>Rhabditida</taxon>
        <taxon>Rhabditina</taxon>
        <taxon>Rhabditomorpha</taxon>
        <taxon>Strongyloidea</taxon>
        <taxon>Strongylidae</taxon>
        <taxon>Cylicostephanus</taxon>
    </lineage>
</organism>
<dbReference type="EMBL" id="UYRV01108140">
    <property type="protein sequence ID" value="VDN24062.1"/>
    <property type="molecule type" value="Genomic_DNA"/>
</dbReference>
<evidence type="ECO:0000313" key="2">
    <source>
        <dbReference type="Proteomes" id="UP000271889"/>
    </source>
</evidence>
<feature type="non-terminal residue" evidence="1">
    <location>
        <position position="141"/>
    </location>
</feature>
<reference evidence="1 2" key="1">
    <citation type="submission" date="2018-11" db="EMBL/GenBank/DDBJ databases">
        <authorList>
            <consortium name="Pathogen Informatics"/>
        </authorList>
    </citation>
    <scope>NUCLEOTIDE SEQUENCE [LARGE SCALE GENOMIC DNA]</scope>
</reference>
<dbReference type="Proteomes" id="UP000271889">
    <property type="component" value="Unassembled WGS sequence"/>
</dbReference>
<dbReference type="OrthoDB" id="5857665at2759"/>
<dbReference type="AlphaFoldDB" id="A0A3P7PWI7"/>
<accession>A0A3P7PWI7</accession>
<evidence type="ECO:0000313" key="1">
    <source>
        <dbReference type="EMBL" id="VDN24062.1"/>
    </source>
</evidence>
<keyword evidence="2" id="KW-1185">Reference proteome</keyword>
<gene>
    <name evidence="1" type="ORF">CGOC_LOCUS9739</name>
</gene>
<protein>
    <submittedName>
        <fullName evidence="1">Uncharacterized protein</fullName>
    </submittedName>
</protein>
<proteinExistence type="predicted"/>